<reference evidence="2" key="2">
    <citation type="submission" date="2021-03" db="UniProtKB">
        <authorList>
            <consortium name="EnsemblPlants"/>
        </authorList>
    </citation>
    <scope>IDENTIFICATION</scope>
</reference>
<feature type="compositionally biased region" description="Polar residues" evidence="1">
    <location>
        <begin position="315"/>
        <end position="329"/>
    </location>
</feature>
<feature type="region of interest" description="Disordered" evidence="1">
    <location>
        <begin position="35"/>
        <end position="61"/>
    </location>
</feature>
<evidence type="ECO:0000256" key="1">
    <source>
        <dbReference type="SAM" id="MobiDB-lite"/>
    </source>
</evidence>
<accession>A0A803LAC8</accession>
<dbReference type="Proteomes" id="UP000596660">
    <property type="component" value="Unplaced"/>
</dbReference>
<proteinExistence type="predicted"/>
<feature type="region of interest" description="Disordered" evidence="1">
    <location>
        <begin position="315"/>
        <end position="335"/>
    </location>
</feature>
<reference evidence="2" key="1">
    <citation type="journal article" date="2017" name="Nature">
        <title>The genome of Chenopodium quinoa.</title>
        <authorList>
            <person name="Jarvis D.E."/>
            <person name="Ho Y.S."/>
            <person name="Lightfoot D.J."/>
            <person name="Schmoeckel S.M."/>
            <person name="Li B."/>
            <person name="Borm T.J.A."/>
            <person name="Ohyanagi H."/>
            <person name="Mineta K."/>
            <person name="Michell C.T."/>
            <person name="Saber N."/>
            <person name="Kharbatia N.M."/>
            <person name="Rupper R.R."/>
            <person name="Sharp A.R."/>
            <person name="Dally N."/>
            <person name="Boughton B.A."/>
            <person name="Woo Y.H."/>
            <person name="Gao G."/>
            <person name="Schijlen E.G.W.M."/>
            <person name="Guo X."/>
            <person name="Momin A.A."/>
            <person name="Negrao S."/>
            <person name="Al-Babili S."/>
            <person name="Gehring C."/>
            <person name="Roessner U."/>
            <person name="Jung C."/>
            <person name="Murphy K."/>
            <person name="Arold S.T."/>
            <person name="Gojobori T."/>
            <person name="van der Linden C.G."/>
            <person name="van Loo E.N."/>
            <person name="Jellen E.N."/>
            <person name="Maughan P.J."/>
            <person name="Tester M."/>
        </authorList>
    </citation>
    <scope>NUCLEOTIDE SEQUENCE [LARGE SCALE GENOMIC DNA]</scope>
    <source>
        <strain evidence="2">cv. PI 614886</strain>
    </source>
</reference>
<name>A0A803LAC8_CHEQI</name>
<evidence type="ECO:0000313" key="2">
    <source>
        <dbReference type="EnsemblPlants" id="AUR62008817-RA:cds"/>
    </source>
</evidence>
<dbReference type="InterPro" id="IPR053234">
    <property type="entry name" value="RPM1_Interactor"/>
</dbReference>
<sequence>MDRNLILELSSDEEVGFDNSSTADNFDWITKLLEDDDPVSVGGDPDKPKDEVKESEEDSDDLLIVGETGQVACRDYPHPRHLCAKFPFSSSSHESRCEMCHCYVCDSLAPCSLWGSGASSSDHCHATDKEEFWKLARKKFRQLKNPSSPIPITKPGFGSLNQLPQLQQIPSGTNSLVNPTSACGVPSTFGLPNIIRSQRSSIAVASTRFQPHLISGALLRNCTSSTQVQGNRVVASRAMFKRSGFPSRPVVTNRPTYRAPKNVSVAYLQHLPNQQLTENLAENNSTNSTVSSLQLDVNPSFCLPSSISPGTSPLQLQGYSQPSPHTPTSHFHGGHSAAIASNSPYAYTSMNQTQNVSGLVLPCNTDAQSNITLCSKIQSAVTQTISGPNLSCSTPDVLSSITQRSHPSAEQSYSGAMLSCSASNALNTVSKSCQLPATENFVVQGGVPVHEYLPTIERNVLDNTEFPEFDFENWDHDGSDILGSQDSFLLDMNNQASVPAPVDAGMLYIDFETSWNGLARS</sequence>
<evidence type="ECO:0000313" key="3">
    <source>
        <dbReference type="Proteomes" id="UP000596660"/>
    </source>
</evidence>
<dbReference type="Gramene" id="AUR62008817-RA">
    <property type="protein sequence ID" value="AUR62008817-RA:cds"/>
    <property type="gene ID" value="AUR62008817"/>
</dbReference>
<dbReference type="PANTHER" id="PTHR33443:SF35">
    <property type="entry name" value="VQ DOMAIN-CONTAINING PROTEIN"/>
    <property type="match status" value="1"/>
</dbReference>
<dbReference type="PANTHER" id="PTHR33443">
    <property type="entry name" value="ZGC:112980"/>
    <property type="match status" value="1"/>
</dbReference>
<dbReference type="EnsemblPlants" id="AUR62008817-RA">
    <property type="protein sequence ID" value="AUR62008817-RA:cds"/>
    <property type="gene ID" value="AUR62008817"/>
</dbReference>
<dbReference type="AlphaFoldDB" id="A0A803LAC8"/>
<keyword evidence="3" id="KW-1185">Reference proteome</keyword>
<protein>
    <submittedName>
        <fullName evidence="2">Uncharacterized protein</fullName>
    </submittedName>
</protein>
<organism evidence="2 3">
    <name type="scientific">Chenopodium quinoa</name>
    <name type="common">Quinoa</name>
    <dbReference type="NCBI Taxonomy" id="63459"/>
    <lineage>
        <taxon>Eukaryota</taxon>
        <taxon>Viridiplantae</taxon>
        <taxon>Streptophyta</taxon>
        <taxon>Embryophyta</taxon>
        <taxon>Tracheophyta</taxon>
        <taxon>Spermatophyta</taxon>
        <taxon>Magnoliopsida</taxon>
        <taxon>eudicotyledons</taxon>
        <taxon>Gunneridae</taxon>
        <taxon>Pentapetalae</taxon>
        <taxon>Caryophyllales</taxon>
        <taxon>Chenopodiaceae</taxon>
        <taxon>Chenopodioideae</taxon>
        <taxon>Atripliceae</taxon>
        <taxon>Chenopodium</taxon>
    </lineage>
</organism>